<dbReference type="InterPro" id="IPR037056">
    <property type="entry name" value="RNase_H1_N_sf"/>
</dbReference>
<dbReference type="SUPFAM" id="SSF53098">
    <property type="entry name" value="Ribonuclease H-like"/>
    <property type="match status" value="1"/>
</dbReference>
<dbReference type="VEuPathDB" id="FungiDB:PGUG_00083"/>
<dbReference type="InterPro" id="IPR050092">
    <property type="entry name" value="RNase_H"/>
</dbReference>
<dbReference type="InterPro" id="IPR002156">
    <property type="entry name" value="RNaseH_domain"/>
</dbReference>
<dbReference type="FunCoup" id="A5D9X8">
    <property type="interactions" value="254"/>
</dbReference>
<evidence type="ECO:0000256" key="3">
    <source>
        <dbReference type="ARBA" id="ARBA00022842"/>
    </source>
</evidence>
<keyword evidence="6" id="KW-1185">Reference proteome</keyword>
<dbReference type="PROSITE" id="PS50879">
    <property type="entry name" value="RNASE_H_1"/>
    <property type="match status" value="1"/>
</dbReference>
<dbReference type="eggNOG" id="KOG3752">
    <property type="taxonomic scope" value="Eukaryota"/>
</dbReference>
<evidence type="ECO:0000256" key="1">
    <source>
        <dbReference type="ARBA" id="ARBA00001946"/>
    </source>
</evidence>
<dbReference type="GeneID" id="5128759"/>
<reference evidence="5 6" key="1">
    <citation type="journal article" date="2009" name="Nature">
        <title>Evolution of pathogenicity and sexual reproduction in eight Candida genomes.</title>
        <authorList>
            <person name="Butler G."/>
            <person name="Rasmussen M.D."/>
            <person name="Lin M.F."/>
            <person name="Santos M.A."/>
            <person name="Sakthikumar S."/>
            <person name="Munro C.A."/>
            <person name="Rheinbay E."/>
            <person name="Grabherr M."/>
            <person name="Forche A."/>
            <person name="Reedy J.L."/>
            <person name="Agrafioti I."/>
            <person name="Arnaud M.B."/>
            <person name="Bates S."/>
            <person name="Brown A.J."/>
            <person name="Brunke S."/>
            <person name="Costanzo M.C."/>
            <person name="Fitzpatrick D.A."/>
            <person name="de Groot P.W."/>
            <person name="Harris D."/>
            <person name="Hoyer L.L."/>
            <person name="Hube B."/>
            <person name="Klis F.M."/>
            <person name="Kodira C."/>
            <person name="Lennard N."/>
            <person name="Logue M.E."/>
            <person name="Martin R."/>
            <person name="Neiman A.M."/>
            <person name="Nikolaou E."/>
            <person name="Quail M.A."/>
            <person name="Quinn J."/>
            <person name="Santos M.C."/>
            <person name="Schmitzberger F.F."/>
            <person name="Sherlock G."/>
            <person name="Shah P."/>
            <person name="Silverstein K.A."/>
            <person name="Skrzypek M.S."/>
            <person name="Soll D."/>
            <person name="Staggs R."/>
            <person name="Stansfield I."/>
            <person name="Stumpf M.P."/>
            <person name="Sudbery P.E."/>
            <person name="Srikantha T."/>
            <person name="Zeng Q."/>
            <person name="Berman J."/>
            <person name="Berriman M."/>
            <person name="Heitman J."/>
            <person name="Gow N.A."/>
            <person name="Lorenz M.C."/>
            <person name="Birren B.W."/>
            <person name="Kellis M."/>
            <person name="Cuomo C.A."/>
        </authorList>
    </citation>
    <scope>NUCLEOTIDE SEQUENCE [LARGE SCALE GENOMIC DNA]</scope>
    <source>
        <strain evidence="6">ATCC 6260 / CBS 566 / DSM 6381 / JCM 1539 / NBRC 10279 / NRRL Y-324</strain>
    </source>
</reference>
<dbReference type="HOGENOM" id="CLU_030894_0_2_1"/>
<comment type="similarity">
    <text evidence="2">Belongs to the RNase H family.</text>
</comment>
<organism evidence="5 6">
    <name type="scientific">Meyerozyma guilliermondii (strain ATCC 6260 / CBS 566 / DSM 6381 / JCM 1539 / NBRC 10279 / NRRL Y-324)</name>
    <name type="common">Yeast</name>
    <name type="synonym">Candida guilliermondii</name>
    <dbReference type="NCBI Taxonomy" id="294746"/>
    <lineage>
        <taxon>Eukaryota</taxon>
        <taxon>Fungi</taxon>
        <taxon>Dikarya</taxon>
        <taxon>Ascomycota</taxon>
        <taxon>Saccharomycotina</taxon>
        <taxon>Pichiomycetes</taxon>
        <taxon>Debaryomycetaceae</taxon>
        <taxon>Meyerozyma</taxon>
    </lineage>
</organism>
<evidence type="ECO:0000256" key="2">
    <source>
        <dbReference type="ARBA" id="ARBA00005300"/>
    </source>
</evidence>
<sequence>MPYYAICDGRKIGVASSWEECKSYVSGYSNAWYRKFDTKSEARDCFTSNMYSSDSEDDYSSYGKNFDRNFEMEHIYIDGACKRNGMASQRKTGYGVFYGNGDVRNAAVSSSNADKLSGTNQRSELRALYHAIINIVNDINDDGTTKAYTIHTDSKYVIRASGIWAKKWKSNGWRTTTGRVVANQDLIKRIVFYLKEINERLANIGLPPVKIEYVPGHAGNHGNEMADKLANKAADEDGEPYWL</sequence>
<evidence type="ECO:0000313" key="6">
    <source>
        <dbReference type="Proteomes" id="UP000001997"/>
    </source>
</evidence>
<dbReference type="STRING" id="294746.A5D9X8"/>
<dbReference type="Gene3D" id="3.30.420.10">
    <property type="entry name" value="Ribonuclease H-like superfamily/Ribonuclease H"/>
    <property type="match status" value="1"/>
</dbReference>
<dbReference type="OMA" id="SINCMET"/>
<protein>
    <recommendedName>
        <fullName evidence="4">RNase H type-1 domain-containing protein</fullName>
    </recommendedName>
</protein>
<evidence type="ECO:0000259" key="4">
    <source>
        <dbReference type="PROSITE" id="PS50879"/>
    </source>
</evidence>
<dbReference type="GO" id="GO:0003676">
    <property type="term" value="F:nucleic acid binding"/>
    <property type="evidence" value="ECO:0007669"/>
    <property type="project" value="InterPro"/>
</dbReference>
<dbReference type="InterPro" id="IPR017067">
    <property type="entry name" value="RNase_H1_euk"/>
</dbReference>
<feature type="domain" description="RNase H type-1" evidence="4">
    <location>
        <begin position="69"/>
        <end position="235"/>
    </location>
</feature>
<accession>A5D9X8</accession>
<dbReference type="KEGG" id="pgu:PGUG_00083"/>
<dbReference type="Proteomes" id="UP000001997">
    <property type="component" value="Unassembled WGS sequence"/>
</dbReference>
<dbReference type="InterPro" id="IPR009027">
    <property type="entry name" value="Ribosomal_bL9/RNase_H1_N"/>
</dbReference>
<dbReference type="AlphaFoldDB" id="A5D9X8"/>
<gene>
    <name evidence="5" type="ORF">PGUG_00083</name>
</gene>
<dbReference type="GO" id="GO:0004523">
    <property type="term" value="F:RNA-DNA hybrid ribonuclease activity"/>
    <property type="evidence" value="ECO:0007669"/>
    <property type="project" value="InterPro"/>
</dbReference>
<dbReference type="GO" id="GO:0000287">
    <property type="term" value="F:magnesium ion binding"/>
    <property type="evidence" value="ECO:0007669"/>
    <property type="project" value="InterPro"/>
</dbReference>
<dbReference type="RefSeq" id="XP_001486706.2">
    <property type="nucleotide sequence ID" value="XM_001486656.1"/>
</dbReference>
<dbReference type="CDD" id="cd09280">
    <property type="entry name" value="RNase_HI_eukaryote_like"/>
    <property type="match status" value="1"/>
</dbReference>
<dbReference type="PIRSF" id="PIRSF036852">
    <property type="entry name" value="Ribonuclease_H1_euk"/>
    <property type="match status" value="1"/>
</dbReference>
<dbReference type="InParanoid" id="A5D9X8"/>
<name>A5D9X8_PICGU</name>
<comment type="cofactor">
    <cofactor evidence="1">
        <name>Mg(2+)</name>
        <dbReference type="ChEBI" id="CHEBI:18420"/>
    </cofactor>
</comment>
<dbReference type="OrthoDB" id="407198at2759"/>
<dbReference type="InterPro" id="IPR011320">
    <property type="entry name" value="RNase_H1_N"/>
</dbReference>
<dbReference type="Pfam" id="PF01693">
    <property type="entry name" value="Cauli_VI"/>
    <property type="match status" value="1"/>
</dbReference>
<keyword evidence="3" id="KW-0460">Magnesium</keyword>
<dbReference type="PANTHER" id="PTHR10642:SF30">
    <property type="entry name" value="RIBONUCLEASE H"/>
    <property type="match status" value="1"/>
</dbReference>
<dbReference type="SUPFAM" id="SSF55658">
    <property type="entry name" value="L9 N-domain-like"/>
    <property type="match status" value="1"/>
</dbReference>
<dbReference type="EMBL" id="CH408155">
    <property type="protein sequence ID" value="EDK35985.2"/>
    <property type="molecule type" value="Genomic_DNA"/>
</dbReference>
<dbReference type="InterPro" id="IPR036397">
    <property type="entry name" value="RNaseH_sf"/>
</dbReference>
<dbReference type="Pfam" id="PF00075">
    <property type="entry name" value="RNase_H"/>
    <property type="match status" value="1"/>
</dbReference>
<dbReference type="PANTHER" id="PTHR10642">
    <property type="entry name" value="RIBONUCLEASE H1"/>
    <property type="match status" value="1"/>
</dbReference>
<dbReference type="Gene3D" id="3.40.970.10">
    <property type="entry name" value="Ribonuclease H1, N-terminal domain"/>
    <property type="match status" value="1"/>
</dbReference>
<dbReference type="InterPro" id="IPR012337">
    <property type="entry name" value="RNaseH-like_sf"/>
</dbReference>
<evidence type="ECO:0000313" key="5">
    <source>
        <dbReference type="EMBL" id="EDK35985.2"/>
    </source>
</evidence>
<dbReference type="GO" id="GO:0043137">
    <property type="term" value="P:DNA replication, removal of RNA primer"/>
    <property type="evidence" value="ECO:0007669"/>
    <property type="project" value="TreeGrafter"/>
</dbReference>
<proteinExistence type="inferred from homology"/>